<accession>A0A915E4Z6</accession>
<dbReference type="AlphaFoldDB" id="A0A915E4Z6"/>
<dbReference type="WBParaSite" id="jg2893">
    <property type="protein sequence ID" value="jg2893"/>
    <property type="gene ID" value="jg2893"/>
</dbReference>
<keyword evidence="2" id="KW-1185">Reference proteome</keyword>
<feature type="compositionally biased region" description="Polar residues" evidence="1">
    <location>
        <begin position="26"/>
        <end position="39"/>
    </location>
</feature>
<reference evidence="3" key="1">
    <citation type="submission" date="2022-11" db="UniProtKB">
        <authorList>
            <consortium name="WormBaseParasite"/>
        </authorList>
    </citation>
    <scope>IDENTIFICATION</scope>
</reference>
<name>A0A915E4Z6_9BILA</name>
<evidence type="ECO:0000313" key="2">
    <source>
        <dbReference type="Proteomes" id="UP000887574"/>
    </source>
</evidence>
<feature type="compositionally biased region" description="Basic residues" evidence="1">
    <location>
        <begin position="1"/>
        <end position="25"/>
    </location>
</feature>
<sequence length="74" mass="8619">MDHHQQKRIATRIPGKGRREKKRKTAYNSKTTYPIASDQNESRKLLPPCLHHLWISPLQQLGSPAAVEEHKWHS</sequence>
<protein>
    <submittedName>
        <fullName evidence="3">Uncharacterized protein</fullName>
    </submittedName>
</protein>
<feature type="region of interest" description="Disordered" evidence="1">
    <location>
        <begin position="1"/>
        <end position="39"/>
    </location>
</feature>
<proteinExistence type="predicted"/>
<organism evidence="2 3">
    <name type="scientific">Ditylenchus dipsaci</name>
    <dbReference type="NCBI Taxonomy" id="166011"/>
    <lineage>
        <taxon>Eukaryota</taxon>
        <taxon>Metazoa</taxon>
        <taxon>Ecdysozoa</taxon>
        <taxon>Nematoda</taxon>
        <taxon>Chromadorea</taxon>
        <taxon>Rhabditida</taxon>
        <taxon>Tylenchina</taxon>
        <taxon>Tylenchomorpha</taxon>
        <taxon>Sphaerularioidea</taxon>
        <taxon>Anguinidae</taxon>
        <taxon>Anguininae</taxon>
        <taxon>Ditylenchus</taxon>
    </lineage>
</organism>
<evidence type="ECO:0000256" key="1">
    <source>
        <dbReference type="SAM" id="MobiDB-lite"/>
    </source>
</evidence>
<evidence type="ECO:0000313" key="3">
    <source>
        <dbReference type="WBParaSite" id="jg2893"/>
    </source>
</evidence>
<dbReference type="Proteomes" id="UP000887574">
    <property type="component" value="Unplaced"/>
</dbReference>